<reference evidence="2" key="1">
    <citation type="submission" date="2020-01" db="EMBL/GenBank/DDBJ databases">
        <authorList>
            <person name="Rat A."/>
        </authorList>
    </citation>
    <scope>NUCLEOTIDE SEQUENCE</scope>
    <source>
        <strain evidence="2">LMG 31231</strain>
    </source>
</reference>
<feature type="compositionally biased region" description="Pro residues" evidence="1">
    <location>
        <begin position="1"/>
        <end position="11"/>
    </location>
</feature>
<organism evidence="2 3">
    <name type="scientific">Neoroseomonas soli</name>
    <dbReference type="NCBI Taxonomy" id="1081025"/>
    <lineage>
        <taxon>Bacteria</taxon>
        <taxon>Pseudomonadati</taxon>
        <taxon>Pseudomonadota</taxon>
        <taxon>Alphaproteobacteria</taxon>
        <taxon>Acetobacterales</taxon>
        <taxon>Acetobacteraceae</taxon>
        <taxon>Neoroseomonas</taxon>
    </lineage>
</organism>
<gene>
    <name evidence="2" type="ORF">GXW76_13750</name>
</gene>
<sequence>MPPTTAPPPAGSTPARLGFPDPRIDFAPPPFLVPVEQREPLRQQQAAADRALAAIWRSLDPPLHNATPPRVVIRAIGFWPVWARHTIYDFPNLTVTLPAAGTAGYDHDDARNHFGVGVTAHALAALLVRAAVLLWETADNPDGRAVVERCPADAARLSWRAAVRGAHRAIFGEALPPDTDLERWPLDAGAEAAALLAAIAATFAGHLAPPARYVEREPGVLALLIHGPDDEAERAADAVRAMRWMADASEAEECAA</sequence>
<proteinExistence type="predicted"/>
<feature type="region of interest" description="Disordered" evidence="1">
    <location>
        <begin position="1"/>
        <end position="21"/>
    </location>
</feature>
<dbReference type="AlphaFoldDB" id="A0A9X9WYL2"/>
<accession>A0A9X9WYL2</accession>
<keyword evidence="3" id="KW-1185">Reference proteome</keyword>
<reference evidence="2" key="2">
    <citation type="journal article" date="2021" name="Syst. Appl. Microbiol.">
        <title>Roseomonas hellenica sp. nov., isolated from roots of wild-growing Alkanna tinctoria.</title>
        <authorList>
            <person name="Rat A."/>
            <person name="Naranjo H.D."/>
            <person name="Lebbe L."/>
            <person name="Cnockaert M."/>
            <person name="Krigas N."/>
            <person name="Grigoriadou K."/>
            <person name="Maloupa E."/>
            <person name="Willems A."/>
        </authorList>
    </citation>
    <scope>NUCLEOTIDE SEQUENCE</scope>
    <source>
        <strain evidence="2">LMG 31231</strain>
    </source>
</reference>
<evidence type="ECO:0000313" key="3">
    <source>
        <dbReference type="Proteomes" id="UP001138751"/>
    </source>
</evidence>
<dbReference type="Proteomes" id="UP001138751">
    <property type="component" value="Unassembled WGS sequence"/>
</dbReference>
<dbReference type="EMBL" id="JAAEDM010000036">
    <property type="protein sequence ID" value="MBR0672241.1"/>
    <property type="molecule type" value="Genomic_DNA"/>
</dbReference>
<dbReference type="RefSeq" id="WP_211862665.1">
    <property type="nucleotide sequence ID" value="NZ_JAAEDM010000036.1"/>
</dbReference>
<evidence type="ECO:0000313" key="2">
    <source>
        <dbReference type="EMBL" id="MBR0672241.1"/>
    </source>
</evidence>
<name>A0A9X9WYL2_9PROT</name>
<protein>
    <submittedName>
        <fullName evidence="2">Uncharacterized protein</fullName>
    </submittedName>
</protein>
<evidence type="ECO:0000256" key="1">
    <source>
        <dbReference type="SAM" id="MobiDB-lite"/>
    </source>
</evidence>
<comment type="caution">
    <text evidence="2">The sequence shown here is derived from an EMBL/GenBank/DDBJ whole genome shotgun (WGS) entry which is preliminary data.</text>
</comment>